<organism evidence="2 3">
    <name type="scientific">Papaver nudicaule</name>
    <name type="common">Iceland poppy</name>
    <dbReference type="NCBI Taxonomy" id="74823"/>
    <lineage>
        <taxon>Eukaryota</taxon>
        <taxon>Viridiplantae</taxon>
        <taxon>Streptophyta</taxon>
        <taxon>Embryophyta</taxon>
        <taxon>Tracheophyta</taxon>
        <taxon>Spermatophyta</taxon>
        <taxon>Magnoliopsida</taxon>
        <taxon>Ranunculales</taxon>
        <taxon>Papaveraceae</taxon>
        <taxon>Papaveroideae</taxon>
        <taxon>Papaver</taxon>
    </lineage>
</organism>
<evidence type="ECO:0000313" key="3">
    <source>
        <dbReference type="Proteomes" id="UP001177140"/>
    </source>
</evidence>
<comment type="similarity">
    <text evidence="1">Belongs to the plant acyltransferase family.</text>
</comment>
<keyword evidence="3" id="KW-1185">Reference proteome</keyword>
<dbReference type="AlphaFoldDB" id="A0AA41S8T4"/>
<dbReference type="GO" id="GO:0016747">
    <property type="term" value="F:acyltransferase activity, transferring groups other than amino-acyl groups"/>
    <property type="evidence" value="ECO:0007669"/>
    <property type="project" value="TreeGrafter"/>
</dbReference>
<dbReference type="Pfam" id="PF02458">
    <property type="entry name" value="Transferase"/>
    <property type="match status" value="2"/>
</dbReference>
<dbReference type="PANTHER" id="PTHR31642">
    <property type="entry name" value="TRICHOTHECENE 3-O-ACETYLTRANSFERASE"/>
    <property type="match status" value="1"/>
</dbReference>
<accession>A0AA41S8T4</accession>
<dbReference type="EMBL" id="JAJJMA010153062">
    <property type="protein sequence ID" value="MCL7035092.1"/>
    <property type="molecule type" value="Genomic_DNA"/>
</dbReference>
<comment type="caution">
    <text evidence="2">The sequence shown here is derived from an EMBL/GenBank/DDBJ whole genome shotgun (WGS) entry which is preliminary data.</text>
</comment>
<protein>
    <submittedName>
        <fullName evidence="2">Uncharacterized protein</fullName>
    </submittedName>
</protein>
<dbReference type="Proteomes" id="UP001177140">
    <property type="component" value="Unassembled WGS sequence"/>
</dbReference>
<evidence type="ECO:0000256" key="1">
    <source>
        <dbReference type="ARBA" id="ARBA00009861"/>
    </source>
</evidence>
<dbReference type="PANTHER" id="PTHR31642:SF13">
    <property type="entry name" value="AGMATINE HYDROXYCINNAMOYLTRANSFERASE 1"/>
    <property type="match status" value="1"/>
</dbReference>
<proteinExistence type="inferred from homology"/>
<sequence>MSIIKVDQVSSKLIKPIYDDGSDEDHNITNNKSVPLTVFDKLAEDEHVSILYAYRPPNPSNTLLEESLRKALSEYREWAGRFSTDDCGRRLILLNDEGMRFIEASANCTLGEAMPFKTSTLSSLNPSYKGIEELALVQLTRFTCGSLVISFSSNHMVADGLFVSRFMVAWGQACRGVDIHPRPSHNRSIFSPRVPSSKLKSKASSSLSGIVTGEQRPYSTFVSLAAHLWRTITKVRGLAEFQKTEMLISVNGRKRLKPRVPDEYFGNLVLWANPEARAKDILDEPLSVAAEMVHEAVAKVNEDYFKSYIDFANYNIQEEDFIPRDKVYVPSWWPNVEVVCWLGFPFGEVDFGVGKPCVFMPLFHNWEGVIYLLPSFGGDGGIDVHITLFQQQLDLFEWLCYSID</sequence>
<dbReference type="InterPro" id="IPR023213">
    <property type="entry name" value="CAT-like_dom_sf"/>
</dbReference>
<name>A0AA41S8T4_PAPNU</name>
<evidence type="ECO:0000313" key="2">
    <source>
        <dbReference type="EMBL" id="MCL7035092.1"/>
    </source>
</evidence>
<dbReference type="InterPro" id="IPR050317">
    <property type="entry name" value="Plant_Fungal_Acyltransferase"/>
</dbReference>
<gene>
    <name evidence="2" type="ORF">MKW94_025638</name>
</gene>
<reference evidence="2" key="1">
    <citation type="submission" date="2022-03" db="EMBL/GenBank/DDBJ databases">
        <title>A functionally conserved STORR gene fusion in Papaver species that diverged 16.8 million years ago.</title>
        <authorList>
            <person name="Catania T."/>
        </authorList>
    </citation>
    <scope>NUCLEOTIDE SEQUENCE</scope>
    <source>
        <strain evidence="2">S-191538</strain>
    </source>
</reference>
<dbReference type="Gene3D" id="3.30.559.10">
    <property type="entry name" value="Chloramphenicol acetyltransferase-like domain"/>
    <property type="match status" value="2"/>
</dbReference>